<protein>
    <submittedName>
        <fullName evidence="9">N-acetylglucosamine-6-phosphate deacetylase NagA</fullName>
    </submittedName>
</protein>
<dbReference type="InterPro" id="IPR032466">
    <property type="entry name" value="Metal_Hydrolase"/>
</dbReference>
<evidence type="ECO:0000256" key="7">
    <source>
        <dbReference type="PIRSR" id="PIRSR038994-3"/>
    </source>
</evidence>
<dbReference type="Gene3D" id="3.20.20.140">
    <property type="entry name" value="Metal-dependent hydrolases"/>
    <property type="match status" value="1"/>
</dbReference>
<keyword evidence="3 5" id="KW-0378">Hydrolase</keyword>
<dbReference type="SUPFAM" id="SSF51556">
    <property type="entry name" value="Metallo-dependent hydrolases"/>
    <property type="match status" value="1"/>
</dbReference>
<sequence length="413" mass="45115">MSLGPPMNLPQEVGSQLTGIACRRLYTPDIILDDVLVTFEGAQIAMMGEFASAWLPPGVFDARAQNLTVVPGLIDVHIHGCGGADFLDQTTESFARVSRVTASGGATSIVATTTIPTSDAQLERFRDFVAKLRNFEPDGARILGLFLEGPFINPEKRGGFGPEYVWPVDLKQAERILSICEDLLLKITIAPEIPQADALIRLFHENPRTQIEISLGHSAADFELARRYFQLERVRQVTHAFNAMHPFHHRAPGLIGAALLEERVWCEMIPDGYHLTGPAIALLHRLKGPNRLMIVTDGTAATATPEGTRIRSVGGWTEVRDGAVRLLDGTLAGSNLLMAGALHRASALGGFEFHEALRMATITPARSVHWESQIGSIEPRKRADFCVLAEDGSVYATIRDGKLVFLRSANREA</sequence>
<feature type="domain" description="Amidohydrolase-related" evidence="8">
    <location>
        <begin position="68"/>
        <end position="404"/>
    </location>
</feature>
<dbReference type="NCBIfam" id="TIGR00221">
    <property type="entry name" value="nagA"/>
    <property type="match status" value="1"/>
</dbReference>
<proteinExistence type="inferred from homology"/>
<dbReference type="AlphaFoldDB" id="A0A2Z4Y1R7"/>
<name>A0A2Z4Y1R7_SUMC1</name>
<dbReference type="KEGG" id="schv:BRCON_0089"/>
<feature type="binding site" evidence="7">
    <location>
        <position position="239"/>
    </location>
    <ligand>
        <name>Zn(2+)</name>
        <dbReference type="ChEBI" id="CHEBI:29105"/>
    </ligand>
</feature>
<accession>A0A2Z4Y1R7</accession>
<dbReference type="Proteomes" id="UP000262583">
    <property type="component" value="Chromosome"/>
</dbReference>
<dbReference type="EMBL" id="CP030759">
    <property type="protein sequence ID" value="AXA34866.1"/>
    <property type="molecule type" value="Genomic_DNA"/>
</dbReference>
<dbReference type="PANTHER" id="PTHR11113:SF14">
    <property type="entry name" value="N-ACETYLGLUCOSAMINE-6-PHOSPHATE DEACETYLASE"/>
    <property type="match status" value="1"/>
</dbReference>
<dbReference type="SUPFAM" id="SSF51338">
    <property type="entry name" value="Composite domain of metallo-dependent hydrolases"/>
    <property type="match status" value="1"/>
</dbReference>
<evidence type="ECO:0000256" key="2">
    <source>
        <dbReference type="ARBA" id="ARBA00022723"/>
    </source>
</evidence>
<dbReference type="GO" id="GO:0046872">
    <property type="term" value="F:metal ion binding"/>
    <property type="evidence" value="ECO:0007669"/>
    <property type="project" value="UniProtKB-KW"/>
</dbReference>
<evidence type="ECO:0000313" key="9">
    <source>
        <dbReference type="EMBL" id="AXA34866.1"/>
    </source>
</evidence>
<feature type="active site" description="Proton donor/acceptor" evidence="6">
    <location>
        <position position="297"/>
    </location>
</feature>
<evidence type="ECO:0000256" key="5">
    <source>
        <dbReference type="PIRNR" id="PIRNR038994"/>
    </source>
</evidence>
<evidence type="ECO:0000259" key="8">
    <source>
        <dbReference type="Pfam" id="PF01979"/>
    </source>
</evidence>
<reference evidence="9 10" key="1">
    <citation type="submission" date="2018-05" db="EMBL/GenBank/DDBJ databases">
        <title>A metagenomic window into the 2 km-deep terrestrial subsurface aquifer revealed taxonomically and functionally diverse microbial community comprising novel uncultured bacterial lineages.</title>
        <authorList>
            <person name="Kadnikov V.V."/>
            <person name="Mardanov A.V."/>
            <person name="Beletsky A.V."/>
            <person name="Banks D."/>
            <person name="Pimenov N.V."/>
            <person name="Frank Y.A."/>
            <person name="Karnachuk O.V."/>
            <person name="Ravin N.V."/>
        </authorList>
    </citation>
    <scope>NUCLEOTIDE SEQUENCE [LARGE SCALE GENOMIC DNA]</scope>
    <source>
        <strain evidence="9">BY</strain>
    </source>
</reference>
<evidence type="ECO:0000256" key="3">
    <source>
        <dbReference type="ARBA" id="ARBA00022801"/>
    </source>
</evidence>
<comment type="cofactor">
    <cofactor evidence="7">
        <name>a divalent metal cation</name>
        <dbReference type="ChEBI" id="CHEBI:60240"/>
    </cofactor>
    <text evidence="7">Binds 1 divalent metal cation per subunit.</text>
</comment>
<evidence type="ECO:0000256" key="4">
    <source>
        <dbReference type="ARBA" id="ARBA00023277"/>
    </source>
</evidence>
<dbReference type="GO" id="GO:0008448">
    <property type="term" value="F:N-acetylglucosamine-6-phosphate deacetylase activity"/>
    <property type="evidence" value="ECO:0007669"/>
    <property type="project" value="InterPro"/>
</dbReference>
<dbReference type="InterPro" id="IPR011059">
    <property type="entry name" value="Metal-dep_hydrolase_composite"/>
</dbReference>
<keyword evidence="2 7" id="KW-0479">Metal-binding</keyword>
<dbReference type="InterPro" id="IPR006680">
    <property type="entry name" value="Amidohydro-rel"/>
</dbReference>
<dbReference type="Gene3D" id="2.30.40.10">
    <property type="entry name" value="Urease, subunit C, domain 1"/>
    <property type="match status" value="1"/>
</dbReference>
<feature type="binding site" evidence="7">
    <location>
        <position position="148"/>
    </location>
    <ligand>
        <name>Zn(2+)</name>
        <dbReference type="ChEBI" id="CHEBI:29105"/>
    </ligand>
</feature>
<dbReference type="Pfam" id="PF01979">
    <property type="entry name" value="Amidohydro_1"/>
    <property type="match status" value="1"/>
</dbReference>
<dbReference type="InterPro" id="IPR003764">
    <property type="entry name" value="GlcNAc_6-P_deAcase"/>
</dbReference>
<dbReference type="GO" id="GO:0006046">
    <property type="term" value="P:N-acetylglucosamine catabolic process"/>
    <property type="evidence" value="ECO:0007669"/>
    <property type="project" value="TreeGrafter"/>
</dbReference>
<keyword evidence="4 5" id="KW-0119">Carbohydrate metabolism</keyword>
<gene>
    <name evidence="9" type="ORF">BRCON_0089</name>
</gene>
<feature type="binding site" evidence="7">
    <location>
        <position position="217"/>
    </location>
    <ligand>
        <name>Zn(2+)</name>
        <dbReference type="ChEBI" id="CHEBI:29105"/>
    </ligand>
</feature>
<dbReference type="PANTHER" id="PTHR11113">
    <property type="entry name" value="N-ACETYLGLUCOSAMINE-6-PHOSPHATE DEACETYLASE"/>
    <property type="match status" value="1"/>
</dbReference>
<evidence type="ECO:0000256" key="6">
    <source>
        <dbReference type="PIRSR" id="PIRSR038994-1"/>
    </source>
</evidence>
<organism evidence="9 10">
    <name type="scientific">Sumerlaea chitinivorans</name>
    <dbReference type="NCBI Taxonomy" id="2250252"/>
    <lineage>
        <taxon>Bacteria</taxon>
        <taxon>Candidatus Sumerlaeota</taxon>
        <taxon>Candidatus Sumerlaeia</taxon>
        <taxon>Candidatus Sumerlaeales</taxon>
        <taxon>Candidatus Sumerlaeaceae</taxon>
        <taxon>Candidatus Sumerlaea</taxon>
    </lineage>
</organism>
<comment type="similarity">
    <text evidence="1 5">Belongs to the metallo-dependent hydrolases superfamily. NagA family.</text>
</comment>
<evidence type="ECO:0000313" key="10">
    <source>
        <dbReference type="Proteomes" id="UP000262583"/>
    </source>
</evidence>
<dbReference type="PIRSF" id="PIRSF038994">
    <property type="entry name" value="NagA"/>
    <property type="match status" value="1"/>
</dbReference>
<evidence type="ECO:0000256" key="1">
    <source>
        <dbReference type="ARBA" id="ARBA00010716"/>
    </source>
</evidence>